<reference evidence="1 2" key="1">
    <citation type="submission" date="2018-06" db="EMBL/GenBank/DDBJ databases">
        <authorList>
            <consortium name="Pathogen Informatics"/>
            <person name="Doyle S."/>
        </authorList>
    </citation>
    <scope>NUCLEOTIDE SEQUENCE [LARGE SCALE GENOMIC DNA]</scope>
    <source>
        <strain evidence="1 2">NCTC11165</strain>
    </source>
</reference>
<proteinExistence type="predicted"/>
<sequence>MGFRMFIAIARPAVEPQGPDAVAVPGSPAVPPLKPRALHARLLANAALRRQRGRQRRQENRNEDADYWLHAACVAVSKAADLRRAEAAPLP</sequence>
<dbReference type="AlphaFoldDB" id="A0A2X1C2H8"/>
<organism evidence="1 2">
    <name type="scientific">Brevundimonas diminuta</name>
    <name type="common">Pseudomonas diminuta</name>
    <dbReference type="NCBI Taxonomy" id="293"/>
    <lineage>
        <taxon>Bacteria</taxon>
        <taxon>Pseudomonadati</taxon>
        <taxon>Pseudomonadota</taxon>
        <taxon>Alphaproteobacteria</taxon>
        <taxon>Caulobacterales</taxon>
        <taxon>Caulobacteraceae</taxon>
        <taxon>Brevundimonas</taxon>
    </lineage>
</organism>
<gene>
    <name evidence="1" type="ORF">NCTC11165_00775</name>
</gene>
<name>A0A2X1C2H8_BREDI</name>
<dbReference type="Proteomes" id="UP000250358">
    <property type="component" value="Unassembled WGS sequence"/>
</dbReference>
<protein>
    <submittedName>
        <fullName evidence="1">Uncharacterized protein</fullName>
    </submittedName>
</protein>
<dbReference type="EMBL" id="UAQM01000001">
    <property type="protein sequence ID" value="SPU42625.1"/>
    <property type="molecule type" value="Genomic_DNA"/>
</dbReference>
<evidence type="ECO:0000313" key="1">
    <source>
        <dbReference type="EMBL" id="SPU42625.1"/>
    </source>
</evidence>
<evidence type="ECO:0000313" key="2">
    <source>
        <dbReference type="Proteomes" id="UP000250358"/>
    </source>
</evidence>
<accession>A0A2X1C2H8</accession>